<dbReference type="InterPro" id="IPR056493">
    <property type="entry name" value="HVO_0513_N"/>
</dbReference>
<dbReference type="PATRIC" id="fig|358396.7.peg.3711"/>
<feature type="domain" description="HVO-0513-like N-terminal" evidence="4">
    <location>
        <begin position="18"/>
        <end position="161"/>
    </location>
</feature>
<name>M0L9L0_NATLA</name>
<keyword evidence="2" id="KW-0804">Transcription</keyword>
<evidence type="ECO:0000259" key="3">
    <source>
        <dbReference type="Pfam" id="PF04967"/>
    </source>
</evidence>
<dbReference type="eggNOG" id="arCOG02274">
    <property type="taxonomic scope" value="Archaea"/>
</dbReference>
<evidence type="ECO:0000256" key="2">
    <source>
        <dbReference type="ARBA" id="ARBA00023163"/>
    </source>
</evidence>
<dbReference type="Proteomes" id="UP000011555">
    <property type="component" value="Unassembled WGS sequence"/>
</dbReference>
<reference evidence="5" key="3">
    <citation type="submission" date="2017-01" db="EMBL/GenBank/DDBJ databases">
        <authorList>
            <person name="Mah S.A."/>
            <person name="Swanson W.J."/>
            <person name="Moy G.W."/>
            <person name="Vacquier V.D."/>
        </authorList>
    </citation>
    <scope>NUCLEOTIDE SEQUENCE</scope>
    <source>
        <strain evidence="5">AJ5</strain>
    </source>
</reference>
<dbReference type="STRING" id="358396.CHINAEXTREME_09775"/>
<dbReference type="GO" id="GO:0003677">
    <property type="term" value="F:DNA binding"/>
    <property type="evidence" value="ECO:0007669"/>
    <property type="project" value="UniProtKB-KW"/>
</dbReference>
<evidence type="ECO:0000313" key="7">
    <source>
        <dbReference type="Proteomes" id="UP000011555"/>
    </source>
</evidence>
<dbReference type="Gene3D" id="1.10.10.10">
    <property type="entry name" value="Winged helix-like DNA-binding domain superfamily/Winged helix DNA-binding domain"/>
    <property type="match status" value="1"/>
</dbReference>
<organism evidence="6 7">
    <name type="scientific">Natronobacterium lacisalsi AJ5</name>
    <dbReference type="NCBI Taxonomy" id="358396"/>
    <lineage>
        <taxon>Archaea</taxon>
        <taxon>Methanobacteriati</taxon>
        <taxon>Methanobacteriota</taxon>
        <taxon>Stenosarchaea group</taxon>
        <taxon>Halobacteria</taxon>
        <taxon>Halobacteriales</taxon>
        <taxon>Natrialbaceae</taxon>
        <taxon>Natronobacterium</taxon>
    </lineage>
</organism>
<dbReference type="PANTHER" id="PTHR34236">
    <property type="entry name" value="DIMETHYL SULFOXIDE REDUCTASE TRANSCRIPTIONAL ACTIVATOR"/>
    <property type="match status" value="1"/>
</dbReference>
<dbReference type="GO" id="GO:0006355">
    <property type="term" value="P:regulation of DNA-templated transcription"/>
    <property type="evidence" value="ECO:0007669"/>
    <property type="project" value="InterPro"/>
</dbReference>
<keyword evidence="5" id="KW-0238">DNA-binding</keyword>
<dbReference type="GeneID" id="30921413"/>
<accession>M0L9L0</accession>
<dbReference type="InterPro" id="IPR007050">
    <property type="entry name" value="HTH_bacterioopsin"/>
</dbReference>
<reference evidence="6 7" key="2">
    <citation type="journal article" date="2014" name="PLoS Genet.">
        <title>Phylogenetically driven sequencing of extremely halophilic archaea reveals strategies for static and dynamic osmo-response.</title>
        <authorList>
            <person name="Becker E.A."/>
            <person name="Seitzer P.M."/>
            <person name="Tritt A."/>
            <person name="Larsen D."/>
            <person name="Krusor M."/>
            <person name="Yao A.I."/>
            <person name="Wu D."/>
            <person name="Madern D."/>
            <person name="Eisen J.A."/>
            <person name="Darling A.E."/>
            <person name="Facciotti M.T."/>
        </authorList>
    </citation>
    <scope>NUCLEOTIDE SEQUENCE [LARGE SCALE GENOMIC DNA]</scope>
    <source>
        <strain evidence="6 7">AJ5</strain>
    </source>
</reference>
<dbReference type="Pfam" id="PF24278">
    <property type="entry name" value="HVO_0513_N"/>
    <property type="match status" value="1"/>
</dbReference>
<dbReference type="RefSeq" id="WP_007143356.1">
    <property type="nucleotide sequence ID" value="NZ_AOLZ01000073.1"/>
</dbReference>
<dbReference type="KEGG" id="hlc:CHINAEXTREME09775"/>
<dbReference type="Proteomes" id="UP000186547">
    <property type="component" value="Chromosome"/>
</dbReference>
<dbReference type="PANTHER" id="PTHR34236:SF1">
    <property type="entry name" value="DIMETHYL SULFOXIDE REDUCTASE TRANSCRIPTIONAL ACTIVATOR"/>
    <property type="match status" value="1"/>
</dbReference>
<evidence type="ECO:0000259" key="4">
    <source>
        <dbReference type="Pfam" id="PF24278"/>
    </source>
</evidence>
<dbReference type="Pfam" id="PF04967">
    <property type="entry name" value="HTH_10"/>
    <property type="match status" value="1"/>
</dbReference>
<dbReference type="AlphaFoldDB" id="M0L9L0"/>
<protein>
    <submittedName>
        <fullName evidence="6">Bacterio-opsin activator HTH domain-containing protein</fullName>
    </submittedName>
    <submittedName>
        <fullName evidence="5">DNA-binding protein</fullName>
    </submittedName>
</protein>
<keyword evidence="7" id="KW-1185">Reference proteome</keyword>
<evidence type="ECO:0000313" key="8">
    <source>
        <dbReference type="Proteomes" id="UP000186547"/>
    </source>
</evidence>
<evidence type="ECO:0000313" key="6">
    <source>
        <dbReference type="EMBL" id="EMA28610.1"/>
    </source>
</evidence>
<dbReference type="InterPro" id="IPR016032">
    <property type="entry name" value="Sig_transdc_resp-reg_C-effctor"/>
</dbReference>
<dbReference type="EMBL" id="CP019285">
    <property type="protein sequence ID" value="APW98054.1"/>
    <property type="molecule type" value="Genomic_DNA"/>
</dbReference>
<evidence type="ECO:0000256" key="1">
    <source>
        <dbReference type="ARBA" id="ARBA00023015"/>
    </source>
</evidence>
<reference evidence="5 8" key="1">
    <citation type="journal article" date="2011" name="J. Bacteriol.">
        <title>Genome sequence of Halobiforma lacisalsi AJ5, an extremely halophilic archaeon which harbors a bop gene.</title>
        <authorList>
            <person name="Jiang X."/>
            <person name="Wang S."/>
            <person name="Cheng H."/>
            <person name="Huo Y."/>
            <person name="Zhang X."/>
            <person name="Zhu X."/>
            <person name="Han X."/>
            <person name="Ni P."/>
            <person name="Wu M."/>
        </authorList>
    </citation>
    <scope>NUCLEOTIDE SEQUENCE [LARGE SCALE GENOMIC DNA]</scope>
    <source>
        <strain evidence="5 8">AJ5</strain>
    </source>
</reference>
<feature type="domain" description="HTH bat-type" evidence="3">
    <location>
        <begin position="180"/>
        <end position="231"/>
    </location>
</feature>
<dbReference type="InterPro" id="IPR036388">
    <property type="entry name" value="WH-like_DNA-bd_sf"/>
</dbReference>
<proteinExistence type="predicted"/>
<dbReference type="EMBL" id="AOLZ01000073">
    <property type="protein sequence ID" value="EMA28610.1"/>
    <property type="molecule type" value="Genomic_DNA"/>
</dbReference>
<keyword evidence="1" id="KW-0805">Transcription regulation</keyword>
<sequence length="239" mass="26111">MRYATVVLTWPDEHLTGIDEAFAAREGVSLEAIRHLNPIDADDGRHAELLEMRGDLERARTALADAPEVLEYDVAGDDGRGAAYVRCRTVPPVDDLLAVPREYEVVIDWPLPFVAAGGSDSRGNADRGLEVTLVGPGRALRRATRTLPAGVEFDLRRTGAYEADSLGSGSADSLSRSVRLTDRQRELFAVARSEGYYEVPRRTTHRELADRLGLSPGTVGEHLQRIEAKLAAAYGSSMR</sequence>
<dbReference type="SUPFAM" id="SSF46894">
    <property type="entry name" value="C-terminal effector domain of the bipartite response regulators"/>
    <property type="match status" value="1"/>
</dbReference>
<gene>
    <name evidence="6" type="ORF">C445_18346</name>
    <name evidence="5" type="ORF">CHINAEXTREME_09775</name>
</gene>
<evidence type="ECO:0000313" key="5">
    <source>
        <dbReference type="EMBL" id="APW98054.1"/>
    </source>
</evidence>